<dbReference type="GO" id="GO:0003964">
    <property type="term" value="F:RNA-directed DNA polymerase activity"/>
    <property type="evidence" value="ECO:0007669"/>
    <property type="project" value="UniProtKB-KW"/>
</dbReference>
<evidence type="ECO:0000313" key="2">
    <source>
        <dbReference type="EMBL" id="KAI2647315.1"/>
    </source>
</evidence>
<evidence type="ECO:0000259" key="1">
    <source>
        <dbReference type="PROSITE" id="PS50878"/>
    </source>
</evidence>
<gene>
    <name evidence="2" type="ORF">H4Q32_027492</name>
</gene>
<accession>A0ABQ8L9E9</accession>
<dbReference type="InterPro" id="IPR036691">
    <property type="entry name" value="Endo/exonu/phosph_ase_sf"/>
</dbReference>
<protein>
    <submittedName>
        <fullName evidence="2">RNA-directed DNA polymerase from transposon BS</fullName>
    </submittedName>
</protein>
<dbReference type="SUPFAM" id="SSF56672">
    <property type="entry name" value="DNA/RNA polymerases"/>
    <property type="match status" value="1"/>
</dbReference>
<dbReference type="PANTHER" id="PTHR47027">
    <property type="entry name" value="REVERSE TRANSCRIPTASE DOMAIN-CONTAINING PROTEIN"/>
    <property type="match status" value="1"/>
</dbReference>
<dbReference type="InterPro" id="IPR000477">
    <property type="entry name" value="RT_dom"/>
</dbReference>
<evidence type="ECO:0000313" key="3">
    <source>
        <dbReference type="Proteomes" id="UP000830375"/>
    </source>
</evidence>
<comment type="caution">
    <text evidence="2">The sequence shown here is derived from an EMBL/GenBank/DDBJ whole genome shotgun (WGS) entry which is preliminary data.</text>
</comment>
<proteinExistence type="predicted"/>
<sequence length="773" mass="87474">MAHLASSRALGFAPDGPLHIFSVYAPTLCSTAEDKDVFYYELDAKIGITWPHCIGHFGVGKLNENRQRLLELCSYHNLCITNTFFPTKPHHRVSWRNPRSRHWHQLDFIVTRRSMLKHVLVTRAYHSADCDTDHSLVSSKVRFQPRRTHRSKQKGHPRINTARTSVPELRKRFARAIDEALEDCPVDSVKTRWEYIRDTVYKVASDTFGKKVKKSEDWFEAGIEVLEPAITAKRATLLEYKRQPSARTMAAFREARNNTKRIARKCVNDYWLKLCSDIQTSADCGNIRAMYEGMKKAFCPSAIKTAPLKSTSGEIITDRSKQMERWAEHYQELYSRENIVADTAIRNIMPLPIMEELDSPPTIEELGKAIDSLACGKAPGSEGIPSEIIKAGKVSSLLSHLYNLLLKCREGGIIPQDIVVGKAFARVILTRLQLLADRVYPESQCGFRAKRSTIDMVFTLRQLQEKCREQRRPLFLAFIDLTKAFDMVSRTGLFTLLHRIGCPPKLLKLIISFHENMAGTVQYGESFSDPFPIRCGVKQGCVLAPTLFGMFFSLLLRYAFCNSEDGIFLHTRSDGNVFNLARLRAKTKVRKVLIREMLFADDTALAAHTEGALQRLITCFADACTEFGIAISLKKTNILAQDVSTTPAITIGDHTLEVVENFTYLGSTICSNLDTELNIRIGKAATAMAQLAKRVWDNTLLTLKTKLKVYQACVLSTLLYGSEAWTLYSRQEQRLNAFHMRMLTHSLSGSYAKYVHHPYTETTALAWPPVQDG</sequence>
<dbReference type="EMBL" id="JACTAM010000433">
    <property type="protein sequence ID" value="KAI2647315.1"/>
    <property type="molecule type" value="Genomic_DNA"/>
</dbReference>
<feature type="domain" description="Reverse transcriptase" evidence="1">
    <location>
        <begin position="287"/>
        <end position="669"/>
    </location>
</feature>
<dbReference type="Pfam" id="PF00078">
    <property type="entry name" value="RVT_1"/>
    <property type="match status" value="1"/>
</dbReference>
<organism evidence="2 3">
    <name type="scientific">Labeo rohita</name>
    <name type="common">Indian major carp</name>
    <name type="synonym">Cyprinus rohita</name>
    <dbReference type="NCBI Taxonomy" id="84645"/>
    <lineage>
        <taxon>Eukaryota</taxon>
        <taxon>Metazoa</taxon>
        <taxon>Chordata</taxon>
        <taxon>Craniata</taxon>
        <taxon>Vertebrata</taxon>
        <taxon>Euteleostomi</taxon>
        <taxon>Actinopterygii</taxon>
        <taxon>Neopterygii</taxon>
        <taxon>Teleostei</taxon>
        <taxon>Ostariophysi</taxon>
        <taxon>Cypriniformes</taxon>
        <taxon>Cyprinidae</taxon>
        <taxon>Labeoninae</taxon>
        <taxon>Labeonini</taxon>
        <taxon>Labeo</taxon>
    </lineage>
</organism>
<dbReference type="InterPro" id="IPR043502">
    <property type="entry name" value="DNA/RNA_pol_sf"/>
</dbReference>
<keyword evidence="2" id="KW-0808">Transferase</keyword>
<dbReference type="SUPFAM" id="SSF56219">
    <property type="entry name" value="DNase I-like"/>
    <property type="match status" value="1"/>
</dbReference>
<dbReference type="Proteomes" id="UP000830375">
    <property type="component" value="Unassembled WGS sequence"/>
</dbReference>
<dbReference type="PROSITE" id="PS50878">
    <property type="entry name" value="RT_POL"/>
    <property type="match status" value="1"/>
</dbReference>
<keyword evidence="2" id="KW-0548">Nucleotidyltransferase</keyword>
<keyword evidence="2" id="KW-0695">RNA-directed DNA polymerase</keyword>
<dbReference type="CDD" id="cd01650">
    <property type="entry name" value="RT_nLTR_like"/>
    <property type="match status" value="1"/>
</dbReference>
<dbReference type="PANTHER" id="PTHR47027:SF20">
    <property type="entry name" value="REVERSE TRANSCRIPTASE-LIKE PROTEIN WITH RNA-DIRECTED DNA POLYMERASE DOMAIN"/>
    <property type="match status" value="1"/>
</dbReference>
<dbReference type="Gene3D" id="3.60.10.10">
    <property type="entry name" value="Endonuclease/exonuclease/phosphatase"/>
    <property type="match status" value="1"/>
</dbReference>
<reference evidence="2 3" key="1">
    <citation type="submission" date="2022-01" db="EMBL/GenBank/DDBJ databases">
        <title>A high-quality chromosome-level genome assembly of rohu carp, Labeo rohita.</title>
        <authorList>
            <person name="Arick M.A. II"/>
            <person name="Hsu C.-Y."/>
            <person name="Magbanua Z."/>
            <person name="Pechanova O."/>
            <person name="Grover C."/>
            <person name="Miller E."/>
            <person name="Thrash A."/>
            <person name="Ezzel L."/>
            <person name="Alam S."/>
            <person name="Benzie J."/>
            <person name="Hamilton M."/>
            <person name="Karsi A."/>
            <person name="Lawrence M.L."/>
            <person name="Peterson D.G."/>
        </authorList>
    </citation>
    <scope>NUCLEOTIDE SEQUENCE [LARGE SCALE GENOMIC DNA]</scope>
    <source>
        <strain evidence="3">BAU-BD-2019</strain>
        <tissue evidence="2">Blood</tissue>
    </source>
</reference>
<name>A0ABQ8L9E9_LABRO</name>
<keyword evidence="3" id="KW-1185">Reference proteome</keyword>